<dbReference type="OrthoDB" id="8454153at2"/>
<evidence type="ECO:0000313" key="2">
    <source>
        <dbReference type="EMBL" id="PPQ31923.1"/>
    </source>
</evidence>
<reference evidence="2 3" key="1">
    <citation type="journal article" date="2018" name="Arch. Microbiol.">
        <title>New insights into the metabolic potential of the phototrophic purple bacterium Rhodopila globiformis DSM 161(T) from its draft genome sequence and evidence for a vanadium-dependent nitrogenase.</title>
        <authorList>
            <person name="Imhoff J.F."/>
            <person name="Rahn T."/>
            <person name="Kunzel S."/>
            <person name="Neulinger S.C."/>
        </authorList>
    </citation>
    <scope>NUCLEOTIDE SEQUENCE [LARGE SCALE GENOMIC DNA]</scope>
    <source>
        <strain evidence="2 3">DSM 161</strain>
    </source>
</reference>
<accession>A0A2S6NBD5</accession>
<dbReference type="AlphaFoldDB" id="A0A2S6NBD5"/>
<keyword evidence="3" id="KW-1185">Reference proteome</keyword>
<evidence type="ECO:0000256" key="1">
    <source>
        <dbReference type="SAM" id="Phobius"/>
    </source>
</evidence>
<gene>
    <name evidence="2" type="ORF">CCS01_16245</name>
</gene>
<sequence>MKVAVYEAFRSLGIAEDKSLKAAEALSARDTDVDDLKSDMRLVKWMVGALIGLCLIILGSTFTLMPRVGDLGGQISQIARSGHP</sequence>
<keyword evidence="1" id="KW-0812">Transmembrane</keyword>
<dbReference type="Proteomes" id="UP000239724">
    <property type="component" value="Unassembled WGS sequence"/>
</dbReference>
<name>A0A2S6NBD5_RHOGL</name>
<organism evidence="2 3">
    <name type="scientific">Rhodopila globiformis</name>
    <name type="common">Rhodopseudomonas globiformis</name>
    <dbReference type="NCBI Taxonomy" id="1071"/>
    <lineage>
        <taxon>Bacteria</taxon>
        <taxon>Pseudomonadati</taxon>
        <taxon>Pseudomonadota</taxon>
        <taxon>Alphaproteobacteria</taxon>
        <taxon>Acetobacterales</taxon>
        <taxon>Acetobacteraceae</taxon>
        <taxon>Rhodopila</taxon>
    </lineage>
</organism>
<evidence type="ECO:0000313" key="3">
    <source>
        <dbReference type="Proteomes" id="UP000239724"/>
    </source>
</evidence>
<proteinExistence type="predicted"/>
<dbReference type="RefSeq" id="WP_104519880.1">
    <property type="nucleotide sequence ID" value="NZ_NHRY01000181.1"/>
</dbReference>
<protein>
    <submittedName>
        <fullName evidence="2">Uncharacterized protein</fullName>
    </submittedName>
</protein>
<comment type="caution">
    <text evidence="2">The sequence shown here is derived from an EMBL/GenBank/DDBJ whole genome shotgun (WGS) entry which is preliminary data.</text>
</comment>
<dbReference type="EMBL" id="NHRY01000181">
    <property type="protein sequence ID" value="PPQ31923.1"/>
    <property type="molecule type" value="Genomic_DNA"/>
</dbReference>
<feature type="transmembrane region" description="Helical" evidence="1">
    <location>
        <begin position="45"/>
        <end position="65"/>
    </location>
</feature>
<keyword evidence="1" id="KW-0472">Membrane</keyword>
<keyword evidence="1" id="KW-1133">Transmembrane helix</keyword>